<dbReference type="EMBL" id="MKGL01000683">
    <property type="protein sequence ID" value="RNE96484.1"/>
    <property type="molecule type" value="Genomic_DNA"/>
</dbReference>
<sequence length="152" mass="16776">MTKSWVDVFVARGNGQIAQTGLNLLTFLRRLRATVVTASASLPRRRTWAAVADCAAEGRCHRGVLRSRRLARRRAVRCDESGRVLRSLFFRCFIPSCCGWRAPWHFGRLQVTALQLGGRENWPESRHQGMLAASSAPAAGDTPAEEDAVSIG</sequence>
<dbReference type="GeneID" id="40333699"/>
<evidence type="ECO:0000313" key="2">
    <source>
        <dbReference type="EMBL" id="RNE96484.1"/>
    </source>
</evidence>
<keyword evidence="3" id="KW-1185">Reference proteome</keyword>
<evidence type="ECO:0000313" key="3">
    <source>
        <dbReference type="Proteomes" id="UP000283634"/>
    </source>
</evidence>
<feature type="region of interest" description="Disordered" evidence="1">
    <location>
        <begin position="126"/>
        <end position="152"/>
    </location>
</feature>
<gene>
    <name evidence="2" type="ORF">TraAM80_09766</name>
</gene>
<dbReference type="Proteomes" id="UP000283634">
    <property type="component" value="Unassembled WGS sequence"/>
</dbReference>
<dbReference type="RefSeq" id="XP_029233702.1">
    <property type="nucleotide sequence ID" value="XM_029386430.1"/>
</dbReference>
<feature type="compositionally biased region" description="Acidic residues" evidence="1">
    <location>
        <begin position="143"/>
        <end position="152"/>
    </location>
</feature>
<protein>
    <submittedName>
        <fullName evidence="2">Uncharacterized protein</fullName>
    </submittedName>
</protein>
<comment type="caution">
    <text evidence="2">The sequence shown here is derived from an EMBL/GenBank/DDBJ whole genome shotgun (WGS) entry which is preliminary data.</text>
</comment>
<organism evidence="2 3">
    <name type="scientific">Trypanosoma rangeli</name>
    <dbReference type="NCBI Taxonomy" id="5698"/>
    <lineage>
        <taxon>Eukaryota</taxon>
        <taxon>Discoba</taxon>
        <taxon>Euglenozoa</taxon>
        <taxon>Kinetoplastea</taxon>
        <taxon>Metakinetoplastina</taxon>
        <taxon>Trypanosomatida</taxon>
        <taxon>Trypanosomatidae</taxon>
        <taxon>Trypanosoma</taxon>
        <taxon>Herpetosoma</taxon>
    </lineage>
</organism>
<accession>A0A3R7LZA6</accession>
<reference evidence="2 3" key="1">
    <citation type="journal article" date="2018" name="BMC Genomics">
        <title>Genomic comparison of Trypanosoma conorhini and Trypanosoma rangeli to Trypanosoma cruzi strains of high and low virulence.</title>
        <authorList>
            <person name="Bradwell K.R."/>
            <person name="Koparde V.N."/>
            <person name="Matveyev A.V."/>
            <person name="Serrano M.G."/>
            <person name="Alves J.M."/>
            <person name="Parikh H."/>
            <person name="Huang B."/>
            <person name="Lee V."/>
            <person name="Espinosa-Alvarez O."/>
            <person name="Ortiz P.A."/>
            <person name="Costa-Martins A.G."/>
            <person name="Teixeira M.M."/>
            <person name="Buck G.A."/>
        </authorList>
    </citation>
    <scope>NUCLEOTIDE SEQUENCE [LARGE SCALE GENOMIC DNA]</scope>
    <source>
        <strain evidence="2 3">AM80</strain>
    </source>
</reference>
<name>A0A3R7LZA6_TRYRA</name>
<dbReference type="AlphaFoldDB" id="A0A3R7LZA6"/>
<evidence type="ECO:0000256" key="1">
    <source>
        <dbReference type="SAM" id="MobiDB-lite"/>
    </source>
</evidence>
<proteinExistence type="predicted"/>